<dbReference type="InterPro" id="IPR055166">
    <property type="entry name" value="Transc_reg_Sar_Rot_HTH"/>
</dbReference>
<proteinExistence type="predicted"/>
<evidence type="ECO:0000313" key="7">
    <source>
        <dbReference type="Proteomes" id="UP000587477"/>
    </source>
</evidence>
<dbReference type="PANTHER" id="PTHR33164">
    <property type="entry name" value="TRANSCRIPTIONAL REGULATOR, MARR FAMILY"/>
    <property type="match status" value="1"/>
</dbReference>
<dbReference type="InterPro" id="IPR039422">
    <property type="entry name" value="MarR/SlyA-like"/>
</dbReference>
<name>A0A411A553_BACVE</name>
<dbReference type="GO" id="GO:0005737">
    <property type="term" value="C:cytoplasm"/>
    <property type="evidence" value="ECO:0007669"/>
    <property type="project" value="UniProtKB-SubCell"/>
</dbReference>
<evidence type="ECO:0000256" key="4">
    <source>
        <dbReference type="ARBA" id="ARBA00023125"/>
    </source>
</evidence>
<dbReference type="Proteomes" id="UP000587477">
    <property type="component" value="Chromosome"/>
</dbReference>
<dbReference type="InterPro" id="IPR000835">
    <property type="entry name" value="HTH_MarR-typ"/>
</dbReference>
<dbReference type="SMART" id="SM00347">
    <property type="entry name" value="HTH_MARR"/>
    <property type="match status" value="1"/>
</dbReference>
<dbReference type="GO" id="GO:0003700">
    <property type="term" value="F:DNA-binding transcription factor activity"/>
    <property type="evidence" value="ECO:0007669"/>
    <property type="project" value="InterPro"/>
</dbReference>
<dbReference type="EMBL" id="CP063687">
    <property type="protein sequence ID" value="QOY25362.1"/>
    <property type="molecule type" value="Genomic_DNA"/>
</dbReference>
<keyword evidence="2" id="KW-0963">Cytoplasm</keyword>
<evidence type="ECO:0000256" key="3">
    <source>
        <dbReference type="ARBA" id="ARBA00023015"/>
    </source>
</evidence>
<dbReference type="GO" id="GO:0006950">
    <property type="term" value="P:response to stress"/>
    <property type="evidence" value="ECO:0007669"/>
    <property type="project" value="TreeGrafter"/>
</dbReference>
<keyword evidence="3" id="KW-0805">Transcription regulation</keyword>
<evidence type="ECO:0000256" key="1">
    <source>
        <dbReference type="ARBA" id="ARBA00004496"/>
    </source>
</evidence>
<organism evidence="6 7">
    <name type="scientific">Bacillus velezensis</name>
    <dbReference type="NCBI Taxonomy" id="492670"/>
    <lineage>
        <taxon>Bacteria</taxon>
        <taxon>Bacillati</taxon>
        <taxon>Bacillota</taxon>
        <taxon>Bacilli</taxon>
        <taxon>Bacillales</taxon>
        <taxon>Bacillaceae</taxon>
        <taxon>Bacillus</taxon>
        <taxon>Bacillus amyloliquefaciens group</taxon>
    </lineage>
</organism>
<evidence type="ECO:0000256" key="2">
    <source>
        <dbReference type="ARBA" id="ARBA00022490"/>
    </source>
</evidence>
<sequence>MDRFSATIGVTLTNKELVKEVMAEKDFEHMKLENQLCFLLYASSREMTKRYKPLLDKLNVTYPQYLALLLLWEHEELNVKRMGELLYLDSGTLTPMLKRMEQHGIIIRKRSAEDERSVTIRLTDEGRALQKTAADIPIAMLEQTGRSKEELKQLKQSLYEVLNTLHGKK</sequence>
<dbReference type="FunFam" id="1.10.10.10:FF:000163">
    <property type="entry name" value="MarR family transcriptional regulator"/>
    <property type="match status" value="1"/>
</dbReference>
<dbReference type="PROSITE" id="PS50995">
    <property type="entry name" value="HTH_MARR_2"/>
    <property type="match status" value="1"/>
</dbReference>
<protein>
    <submittedName>
        <fullName evidence="6">Organic hydroperoxide resistance transcriptional regulator</fullName>
    </submittedName>
</protein>
<dbReference type="Pfam" id="PF22381">
    <property type="entry name" value="Staph_reg_Sar_Rot"/>
    <property type="match status" value="1"/>
</dbReference>
<dbReference type="PRINTS" id="PR00598">
    <property type="entry name" value="HTHMARR"/>
</dbReference>
<keyword evidence="4" id="KW-0238">DNA-binding</keyword>
<dbReference type="InterPro" id="IPR036388">
    <property type="entry name" value="WH-like_DNA-bd_sf"/>
</dbReference>
<comment type="subcellular location">
    <subcellularLocation>
        <location evidence="1">Cytoplasm</location>
    </subcellularLocation>
</comment>
<dbReference type="GO" id="GO:0003677">
    <property type="term" value="F:DNA binding"/>
    <property type="evidence" value="ECO:0007669"/>
    <property type="project" value="UniProtKB-KW"/>
</dbReference>
<dbReference type="InterPro" id="IPR036390">
    <property type="entry name" value="WH_DNA-bd_sf"/>
</dbReference>
<dbReference type="PANTHER" id="PTHR33164:SF5">
    <property type="entry name" value="ORGANIC HYDROPEROXIDE RESISTANCE TRANSCRIPTIONAL REGULATOR"/>
    <property type="match status" value="1"/>
</dbReference>
<dbReference type="RefSeq" id="WP_025649650.1">
    <property type="nucleotide sequence ID" value="NZ_CP017775.1"/>
</dbReference>
<keyword evidence="5" id="KW-0804">Transcription</keyword>
<gene>
    <name evidence="6" type="primary">ohrR</name>
    <name evidence="6" type="ORF">BACVE_000290</name>
</gene>
<dbReference type="SUPFAM" id="SSF46785">
    <property type="entry name" value="Winged helix' DNA-binding domain"/>
    <property type="match status" value="1"/>
</dbReference>
<accession>A0A411A553</accession>
<evidence type="ECO:0000313" key="6">
    <source>
        <dbReference type="EMBL" id="QOY25362.1"/>
    </source>
</evidence>
<dbReference type="AlphaFoldDB" id="A0A411A553"/>
<reference evidence="7" key="1">
    <citation type="submission" date="2020-10" db="EMBL/GenBank/DDBJ databases">
        <title>Complete genome sequence of Bacillus velezensis NST6.</title>
        <authorList>
            <person name="Choi J."/>
        </authorList>
    </citation>
    <scope>NUCLEOTIDE SEQUENCE [LARGE SCALE GENOMIC DNA]</scope>
    <source>
        <strain evidence="7">NST6</strain>
    </source>
</reference>
<dbReference type="Gene3D" id="1.10.10.10">
    <property type="entry name" value="Winged helix-like DNA-binding domain superfamily/Winged helix DNA-binding domain"/>
    <property type="match status" value="1"/>
</dbReference>
<evidence type="ECO:0000256" key="5">
    <source>
        <dbReference type="ARBA" id="ARBA00023163"/>
    </source>
</evidence>